<dbReference type="InterPro" id="IPR039353">
    <property type="entry name" value="TF_Adf1"/>
</dbReference>
<evidence type="ECO:0000256" key="1">
    <source>
        <dbReference type="SAM" id="MobiDB-lite"/>
    </source>
</evidence>
<dbReference type="SMART" id="SM00595">
    <property type="entry name" value="MADF"/>
    <property type="match status" value="1"/>
</dbReference>
<dbReference type="InterPro" id="IPR006578">
    <property type="entry name" value="MADF-dom"/>
</dbReference>
<feature type="non-terminal residue" evidence="3">
    <location>
        <position position="150"/>
    </location>
</feature>
<name>A0A6G0Y691_APHCR</name>
<feature type="region of interest" description="Disordered" evidence="1">
    <location>
        <begin position="85"/>
        <end position="120"/>
    </location>
</feature>
<dbReference type="AlphaFoldDB" id="A0A6G0Y691"/>
<evidence type="ECO:0000313" key="3">
    <source>
        <dbReference type="EMBL" id="KAF0749789.1"/>
    </source>
</evidence>
<organism evidence="3 4">
    <name type="scientific">Aphis craccivora</name>
    <name type="common">Cowpea aphid</name>
    <dbReference type="NCBI Taxonomy" id="307492"/>
    <lineage>
        <taxon>Eukaryota</taxon>
        <taxon>Metazoa</taxon>
        <taxon>Ecdysozoa</taxon>
        <taxon>Arthropoda</taxon>
        <taxon>Hexapoda</taxon>
        <taxon>Insecta</taxon>
        <taxon>Pterygota</taxon>
        <taxon>Neoptera</taxon>
        <taxon>Paraneoptera</taxon>
        <taxon>Hemiptera</taxon>
        <taxon>Sternorrhyncha</taxon>
        <taxon>Aphidomorpha</taxon>
        <taxon>Aphidoidea</taxon>
        <taxon>Aphididae</taxon>
        <taxon>Aphidini</taxon>
        <taxon>Aphis</taxon>
        <taxon>Aphis</taxon>
    </lineage>
</organism>
<evidence type="ECO:0000259" key="2">
    <source>
        <dbReference type="PROSITE" id="PS51029"/>
    </source>
</evidence>
<keyword evidence="4" id="KW-1185">Reference proteome</keyword>
<feature type="domain" description="MADF" evidence="2">
    <location>
        <begin position="6"/>
        <end position="108"/>
    </location>
</feature>
<evidence type="ECO:0000313" key="4">
    <source>
        <dbReference type="Proteomes" id="UP000478052"/>
    </source>
</evidence>
<accession>A0A6G0Y691</accession>
<sequence>MYSTEKLISEVQNYPCLWDMSSKEYSDKDLKKSCWRKVAEVVYSTNWNNFSSAEKEEKVNELRNKKWRHIRDAYNKYLSDEKNIRSGSEATKKKNHIHTMKSKTTGNCEAVEEGDATEHSVDDIVDVNDNNYEVSEVELNQSHKKKKSAN</sequence>
<dbReference type="GO" id="GO:0006357">
    <property type="term" value="P:regulation of transcription by RNA polymerase II"/>
    <property type="evidence" value="ECO:0007669"/>
    <property type="project" value="TreeGrafter"/>
</dbReference>
<dbReference type="PANTHER" id="PTHR12243:SF67">
    <property type="entry name" value="COREPRESSOR OF PANGOLIN, ISOFORM A-RELATED"/>
    <property type="match status" value="1"/>
</dbReference>
<dbReference type="Proteomes" id="UP000478052">
    <property type="component" value="Unassembled WGS sequence"/>
</dbReference>
<protein>
    <submittedName>
        <fullName evidence="3">MADF domain-containing protein</fullName>
    </submittedName>
</protein>
<dbReference type="EMBL" id="VUJU01005968">
    <property type="protein sequence ID" value="KAF0749789.1"/>
    <property type="molecule type" value="Genomic_DNA"/>
</dbReference>
<dbReference type="PROSITE" id="PS51029">
    <property type="entry name" value="MADF"/>
    <property type="match status" value="1"/>
</dbReference>
<reference evidence="3 4" key="1">
    <citation type="submission" date="2019-08" db="EMBL/GenBank/DDBJ databases">
        <title>Whole genome of Aphis craccivora.</title>
        <authorList>
            <person name="Voronova N.V."/>
            <person name="Shulinski R.S."/>
            <person name="Bandarenka Y.V."/>
            <person name="Zhorov D.G."/>
            <person name="Warner D."/>
        </authorList>
    </citation>
    <scope>NUCLEOTIDE SEQUENCE [LARGE SCALE GENOMIC DNA]</scope>
    <source>
        <strain evidence="3">180601</strain>
        <tissue evidence="3">Whole Body</tissue>
    </source>
</reference>
<dbReference type="GO" id="GO:0005667">
    <property type="term" value="C:transcription regulator complex"/>
    <property type="evidence" value="ECO:0007669"/>
    <property type="project" value="TreeGrafter"/>
</dbReference>
<dbReference type="OrthoDB" id="6628099at2759"/>
<proteinExistence type="predicted"/>
<dbReference type="PANTHER" id="PTHR12243">
    <property type="entry name" value="MADF DOMAIN TRANSCRIPTION FACTOR"/>
    <property type="match status" value="1"/>
</dbReference>
<dbReference type="Pfam" id="PF10545">
    <property type="entry name" value="MADF_DNA_bdg"/>
    <property type="match status" value="1"/>
</dbReference>
<comment type="caution">
    <text evidence="3">The sequence shown here is derived from an EMBL/GenBank/DDBJ whole genome shotgun (WGS) entry which is preliminary data.</text>
</comment>
<dbReference type="GO" id="GO:0005634">
    <property type="term" value="C:nucleus"/>
    <property type="evidence" value="ECO:0007669"/>
    <property type="project" value="TreeGrafter"/>
</dbReference>
<gene>
    <name evidence="3" type="ORF">FWK35_00021955</name>
</gene>